<sequence length="407" mass="45958">MRSIAIQRFKSKISLIIFALLLLALSLDLSSHQRSESYSKWVVEKQGNESLISIAFTIRLSNLNRLEGPLIGEWQKRVSDKITSSFSTNTECSVEEKPISVTSKEDDIFRVSWTLLCSSELEKINTAIFFNQDPTHSHIARYIYSSNLSIEKLFTSQTRTWNLKDIKSEKNAVNSSFKEYVLLGIKHISTGYDHLAFLLGLLLLNQGIRRLLLAITGFTLGHSLTLSLAVLDLVRPVGSFVEALIGYSIALLGLELLIRRSKDSSVYIYSAASFLALFFLFYLVFFDGSFALGLFGLFLFSICYFILVKDDRSIFFSLIIASIFGLIHGFGFGGFLFEVGFSEDNLLKTLFGFNLGVEVGQIMAIILFLTLFYVLGKLKIMNQGYFNPILAIFLVSLGTYWFVYRII</sequence>
<dbReference type="InterPro" id="IPR032809">
    <property type="entry name" value="Put_HupE_UreJ"/>
</dbReference>
<reference evidence="2" key="1">
    <citation type="submission" date="2018-05" db="EMBL/GenBank/DDBJ databases">
        <authorList>
            <person name="Lanie J.A."/>
            <person name="Ng W.-L."/>
            <person name="Kazmierczak K.M."/>
            <person name="Andrzejewski T.M."/>
            <person name="Davidsen T.M."/>
            <person name="Wayne K.J."/>
            <person name="Tettelin H."/>
            <person name="Glass J.I."/>
            <person name="Rusch D."/>
            <person name="Podicherti R."/>
            <person name="Tsui H.-C.T."/>
            <person name="Winkler M.E."/>
        </authorList>
    </citation>
    <scope>NUCLEOTIDE SEQUENCE</scope>
</reference>
<dbReference type="Pfam" id="PF13795">
    <property type="entry name" value="HupE_UreJ_2"/>
    <property type="match status" value="2"/>
</dbReference>
<evidence type="ECO:0008006" key="3">
    <source>
        <dbReference type="Google" id="ProtNLM"/>
    </source>
</evidence>
<name>A0A381NA09_9ZZZZ</name>
<feature type="transmembrane region" description="Helical" evidence="1">
    <location>
        <begin position="180"/>
        <end position="204"/>
    </location>
</feature>
<feature type="transmembrane region" description="Helical" evidence="1">
    <location>
        <begin position="349"/>
        <end position="373"/>
    </location>
</feature>
<dbReference type="AlphaFoldDB" id="A0A381NA09"/>
<keyword evidence="1" id="KW-0812">Transmembrane</keyword>
<feature type="transmembrane region" description="Helical" evidence="1">
    <location>
        <begin position="314"/>
        <end position="337"/>
    </location>
</feature>
<accession>A0A381NA09</accession>
<feature type="transmembrane region" description="Helical" evidence="1">
    <location>
        <begin position="266"/>
        <end position="284"/>
    </location>
</feature>
<evidence type="ECO:0000256" key="1">
    <source>
        <dbReference type="SAM" id="Phobius"/>
    </source>
</evidence>
<feature type="transmembrane region" description="Helical" evidence="1">
    <location>
        <begin position="290"/>
        <end position="307"/>
    </location>
</feature>
<gene>
    <name evidence="2" type="ORF">METZ01_LOCUS3247</name>
</gene>
<protein>
    <recommendedName>
        <fullName evidence="3">HupE/UreJ protein</fullName>
    </recommendedName>
</protein>
<feature type="transmembrane region" description="Helical" evidence="1">
    <location>
        <begin position="385"/>
        <end position="404"/>
    </location>
</feature>
<keyword evidence="1" id="KW-1133">Transmembrane helix</keyword>
<evidence type="ECO:0000313" key="2">
    <source>
        <dbReference type="EMBL" id="SUZ50393.1"/>
    </source>
</evidence>
<keyword evidence="1" id="KW-0472">Membrane</keyword>
<dbReference type="EMBL" id="UINC01000167">
    <property type="protein sequence ID" value="SUZ50393.1"/>
    <property type="molecule type" value="Genomic_DNA"/>
</dbReference>
<organism evidence="2">
    <name type="scientific">marine metagenome</name>
    <dbReference type="NCBI Taxonomy" id="408172"/>
    <lineage>
        <taxon>unclassified sequences</taxon>
        <taxon>metagenomes</taxon>
        <taxon>ecological metagenomes</taxon>
    </lineage>
</organism>
<feature type="transmembrane region" description="Helical" evidence="1">
    <location>
        <begin position="211"/>
        <end position="231"/>
    </location>
</feature>
<feature type="transmembrane region" description="Helical" evidence="1">
    <location>
        <begin position="237"/>
        <end position="254"/>
    </location>
</feature>
<proteinExistence type="predicted"/>